<evidence type="ECO:0000256" key="4">
    <source>
        <dbReference type="ARBA" id="ARBA00040379"/>
    </source>
</evidence>
<protein>
    <recommendedName>
        <fullName evidence="4">HTH-type transcriptional repressor AllR</fullName>
    </recommendedName>
    <alternativeName>
        <fullName evidence="5">Negative regulator of allantoin and glyoxylate utilization operons</fullName>
    </alternativeName>
</protein>
<evidence type="ECO:0000256" key="1">
    <source>
        <dbReference type="ARBA" id="ARBA00023015"/>
    </source>
</evidence>
<dbReference type="GO" id="GO:0045892">
    <property type="term" value="P:negative regulation of DNA-templated transcription"/>
    <property type="evidence" value="ECO:0007669"/>
    <property type="project" value="TreeGrafter"/>
</dbReference>
<dbReference type="Gene3D" id="3.30.450.40">
    <property type="match status" value="1"/>
</dbReference>
<dbReference type="Proteomes" id="UP000283087">
    <property type="component" value="Unassembled WGS sequence"/>
</dbReference>
<dbReference type="Gene3D" id="1.10.10.10">
    <property type="entry name" value="Winged helix-like DNA-binding domain superfamily/Winged helix DNA-binding domain"/>
    <property type="match status" value="1"/>
</dbReference>
<dbReference type="RefSeq" id="WP_126158843.1">
    <property type="nucleotide sequence ID" value="NZ_RQXW01000009.1"/>
</dbReference>
<evidence type="ECO:0000259" key="6">
    <source>
        <dbReference type="PROSITE" id="PS51077"/>
    </source>
</evidence>
<proteinExistence type="predicted"/>
<evidence type="ECO:0000256" key="3">
    <source>
        <dbReference type="ARBA" id="ARBA00023163"/>
    </source>
</evidence>
<dbReference type="InterPro" id="IPR036388">
    <property type="entry name" value="WH-like_DNA-bd_sf"/>
</dbReference>
<keyword evidence="9" id="KW-1185">Reference proteome</keyword>
<reference evidence="8 9" key="1">
    <citation type="submission" date="2018-11" db="EMBL/GenBank/DDBJ databases">
        <title>The draft genome sequence of Amphritea opalescens ANRC-JH13T.</title>
        <authorList>
            <person name="Fang Z."/>
            <person name="Zhang Y."/>
            <person name="Han X."/>
        </authorList>
    </citation>
    <scope>NUCLEOTIDE SEQUENCE [LARGE SCALE GENOMIC DNA]</scope>
    <source>
        <strain evidence="8 9">ANRC-JH13</strain>
    </source>
</reference>
<dbReference type="InterPro" id="IPR029016">
    <property type="entry name" value="GAF-like_dom_sf"/>
</dbReference>
<dbReference type="PROSITE" id="PS51078">
    <property type="entry name" value="ICLR_ED"/>
    <property type="match status" value="1"/>
</dbReference>
<keyword evidence="1" id="KW-0805">Transcription regulation</keyword>
<evidence type="ECO:0000259" key="7">
    <source>
        <dbReference type="PROSITE" id="PS51078"/>
    </source>
</evidence>
<evidence type="ECO:0000256" key="5">
    <source>
        <dbReference type="ARBA" id="ARBA00042627"/>
    </source>
</evidence>
<dbReference type="AlphaFoldDB" id="A0A430KQ47"/>
<accession>A0A430KQ47</accession>
<evidence type="ECO:0000313" key="9">
    <source>
        <dbReference type="Proteomes" id="UP000283087"/>
    </source>
</evidence>
<dbReference type="InterPro" id="IPR014757">
    <property type="entry name" value="Tscrpt_reg_IclR_C"/>
</dbReference>
<sequence length="279" mass="30667">MPDTLTTASSADDHTAIAVDTKPVSRIQVIDRAAHILDAISRYSQPVTLKVLSAETGLHPSTAHRILRALIDNRFVDRNEHGEYWLGNRLLQLTNKRRTDVDLRAVALPYMERLRDQLGESVNLTIREGDVVIYFERAIPNRMMHVHQLVGSRAPLHVTGVGKLMLGIGGESDIVSYAQRTNLPTYTQNTFSTLPELTAECLQSATQGYALDNEEAEIGVGCIGVLIYDQTQLPVAGLSISAPIERRQLTWIDALKKAAHTISTQLGYSAQDAASSTPD</sequence>
<comment type="caution">
    <text evidence="8">The sequence shown here is derived from an EMBL/GenBank/DDBJ whole genome shotgun (WGS) entry which is preliminary data.</text>
</comment>
<keyword evidence="2" id="KW-0238">DNA-binding</keyword>
<dbReference type="SUPFAM" id="SSF46785">
    <property type="entry name" value="Winged helix' DNA-binding domain"/>
    <property type="match status" value="1"/>
</dbReference>
<dbReference type="InterPro" id="IPR050707">
    <property type="entry name" value="HTH_MetabolicPath_Reg"/>
</dbReference>
<name>A0A430KQ47_9GAMM</name>
<dbReference type="PANTHER" id="PTHR30136">
    <property type="entry name" value="HELIX-TURN-HELIX TRANSCRIPTIONAL REGULATOR, ICLR FAMILY"/>
    <property type="match status" value="1"/>
</dbReference>
<gene>
    <name evidence="8" type="ORF">EH243_11665</name>
</gene>
<dbReference type="InterPro" id="IPR005471">
    <property type="entry name" value="Tscrpt_reg_IclR_N"/>
</dbReference>
<keyword evidence="3" id="KW-0804">Transcription</keyword>
<dbReference type="GO" id="GO:0003700">
    <property type="term" value="F:DNA-binding transcription factor activity"/>
    <property type="evidence" value="ECO:0007669"/>
    <property type="project" value="TreeGrafter"/>
</dbReference>
<dbReference type="PANTHER" id="PTHR30136:SF24">
    <property type="entry name" value="HTH-TYPE TRANSCRIPTIONAL REPRESSOR ALLR"/>
    <property type="match status" value="1"/>
</dbReference>
<dbReference type="GO" id="GO:0003677">
    <property type="term" value="F:DNA binding"/>
    <property type="evidence" value="ECO:0007669"/>
    <property type="project" value="UniProtKB-KW"/>
</dbReference>
<dbReference type="PROSITE" id="PS51077">
    <property type="entry name" value="HTH_ICLR"/>
    <property type="match status" value="1"/>
</dbReference>
<dbReference type="SMART" id="SM00346">
    <property type="entry name" value="HTH_ICLR"/>
    <property type="match status" value="1"/>
</dbReference>
<dbReference type="SUPFAM" id="SSF55781">
    <property type="entry name" value="GAF domain-like"/>
    <property type="match status" value="1"/>
</dbReference>
<evidence type="ECO:0000256" key="2">
    <source>
        <dbReference type="ARBA" id="ARBA00023125"/>
    </source>
</evidence>
<dbReference type="EMBL" id="RQXW01000009">
    <property type="protein sequence ID" value="RTE65590.1"/>
    <property type="molecule type" value="Genomic_DNA"/>
</dbReference>
<dbReference type="InterPro" id="IPR036390">
    <property type="entry name" value="WH_DNA-bd_sf"/>
</dbReference>
<feature type="domain" description="IclR-ED" evidence="7">
    <location>
        <begin position="89"/>
        <end position="268"/>
    </location>
</feature>
<dbReference type="Pfam" id="PF01614">
    <property type="entry name" value="IclR_C"/>
    <property type="match status" value="1"/>
</dbReference>
<dbReference type="OrthoDB" id="9807558at2"/>
<organism evidence="8 9">
    <name type="scientific">Amphritea opalescens</name>
    <dbReference type="NCBI Taxonomy" id="2490544"/>
    <lineage>
        <taxon>Bacteria</taxon>
        <taxon>Pseudomonadati</taxon>
        <taxon>Pseudomonadota</taxon>
        <taxon>Gammaproteobacteria</taxon>
        <taxon>Oceanospirillales</taxon>
        <taxon>Oceanospirillaceae</taxon>
        <taxon>Amphritea</taxon>
    </lineage>
</organism>
<feature type="domain" description="HTH iclR-type" evidence="6">
    <location>
        <begin position="27"/>
        <end position="88"/>
    </location>
</feature>
<dbReference type="Pfam" id="PF09339">
    <property type="entry name" value="HTH_IclR"/>
    <property type="match status" value="1"/>
</dbReference>
<evidence type="ECO:0000313" key="8">
    <source>
        <dbReference type="EMBL" id="RTE65590.1"/>
    </source>
</evidence>